<sequence length="157" mass="17253">MWVASREYPPLIGRSRRGPNAKLLRSAPNKALGAVQDGGEWGIWHPASGVRTLETIDYPSYDYVRRIDPTIQTTASQPASQPGKKMKPCSSGPAPNDRPFSAELQYTAVYITGRQYGRHSDLPNALLMPLYLGIQCYGPLHTLPLHAPPSPSKRCPS</sequence>
<name>A0ACC1N4H1_9PEZI</name>
<accession>A0ACC1N4H1</accession>
<protein>
    <submittedName>
        <fullName evidence="1">Uncharacterized protein</fullName>
    </submittedName>
</protein>
<reference evidence="1" key="1">
    <citation type="submission" date="2022-10" db="EMBL/GenBank/DDBJ databases">
        <title>Genome Sequence of Xylaria curta.</title>
        <authorList>
            <person name="Buettner E."/>
        </authorList>
    </citation>
    <scope>NUCLEOTIDE SEQUENCE</scope>
    <source>
        <strain evidence="1">Babe10</strain>
    </source>
</reference>
<dbReference type="EMBL" id="JAPDGR010002803">
    <property type="protein sequence ID" value="KAJ2974142.1"/>
    <property type="molecule type" value="Genomic_DNA"/>
</dbReference>
<gene>
    <name evidence="1" type="ORF">NUW58_g8753</name>
</gene>
<dbReference type="Proteomes" id="UP001143856">
    <property type="component" value="Unassembled WGS sequence"/>
</dbReference>
<organism evidence="1 2">
    <name type="scientific">Xylaria curta</name>
    <dbReference type="NCBI Taxonomy" id="42375"/>
    <lineage>
        <taxon>Eukaryota</taxon>
        <taxon>Fungi</taxon>
        <taxon>Dikarya</taxon>
        <taxon>Ascomycota</taxon>
        <taxon>Pezizomycotina</taxon>
        <taxon>Sordariomycetes</taxon>
        <taxon>Xylariomycetidae</taxon>
        <taxon>Xylariales</taxon>
        <taxon>Xylariaceae</taxon>
        <taxon>Xylaria</taxon>
    </lineage>
</organism>
<evidence type="ECO:0000313" key="2">
    <source>
        <dbReference type="Proteomes" id="UP001143856"/>
    </source>
</evidence>
<proteinExistence type="predicted"/>
<comment type="caution">
    <text evidence="1">The sequence shown here is derived from an EMBL/GenBank/DDBJ whole genome shotgun (WGS) entry which is preliminary data.</text>
</comment>
<keyword evidence="2" id="KW-1185">Reference proteome</keyword>
<evidence type="ECO:0000313" key="1">
    <source>
        <dbReference type="EMBL" id="KAJ2974142.1"/>
    </source>
</evidence>